<protein>
    <submittedName>
        <fullName evidence="2">DUF1156 domain-containing protein</fullName>
    </submittedName>
</protein>
<dbReference type="RefSeq" id="WP_379887322.1">
    <property type="nucleotide sequence ID" value="NZ_JBHSDI010000014.1"/>
</dbReference>
<reference evidence="3" key="1">
    <citation type="journal article" date="2019" name="Int. J. Syst. Evol. Microbiol.">
        <title>The Global Catalogue of Microorganisms (GCM) 10K type strain sequencing project: providing services to taxonomists for standard genome sequencing and annotation.</title>
        <authorList>
            <consortium name="The Broad Institute Genomics Platform"/>
            <consortium name="The Broad Institute Genome Sequencing Center for Infectious Disease"/>
            <person name="Wu L."/>
            <person name="Ma J."/>
        </authorList>
    </citation>
    <scope>NUCLEOTIDE SEQUENCE [LARGE SCALE GENOMIC DNA]</scope>
    <source>
        <strain evidence="3">CECT 7297</strain>
    </source>
</reference>
<sequence>MAVKAGIECQEANVELVPRALKDAPALIEAVFPAQKISFEAQRERKAGAGQTLTALGSYWKGRKPLILVRAIVLGTLLPQTDDAERDLAIFEKLLAFDDEGLSRRALVQNNLTPADIASRIDLRNPWDYFTHNLKSDDPMFDELAHWTCPFDASEDGIKLRWRRDATESDKLELYGKALGR</sequence>
<evidence type="ECO:0000313" key="2">
    <source>
        <dbReference type="EMBL" id="MFC4259615.1"/>
    </source>
</evidence>
<evidence type="ECO:0000259" key="1">
    <source>
        <dbReference type="Pfam" id="PF06634"/>
    </source>
</evidence>
<comment type="caution">
    <text evidence="2">The sequence shown here is derived from an EMBL/GenBank/DDBJ whole genome shotgun (WGS) entry which is preliminary data.</text>
</comment>
<gene>
    <name evidence="2" type="ORF">ACFOZ5_11295</name>
</gene>
<dbReference type="Proteomes" id="UP001595798">
    <property type="component" value="Unassembled WGS sequence"/>
</dbReference>
<evidence type="ECO:0000313" key="3">
    <source>
        <dbReference type="Proteomes" id="UP001595798"/>
    </source>
</evidence>
<feature type="domain" description="DUF1156" evidence="1">
    <location>
        <begin position="31"/>
        <end position="93"/>
    </location>
</feature>
<accession>A0ABV8QJ36</accession>
<dbReference type="InterPro" id="IPR009537">
    <property type="entry name" value="DUF1156"/>
</dbReference>
<dbReference type="EMBL" id="JBHSDI010000014">
    <property type="protein sequence ID" value="MFC4259615.1"/>
    <property type="molecule type" value="Genomic_DNA"/>
</dbReference>
<dbReference type="Pfam" id="PF06634">
    <property type="entry name" value="DUF1156"/>
    <property type="match status" value="1"/>
</dbReference>
<proteinExistence type="predicted"/>
<keyword evidence="3" id="KW-1185">Reference proteome</keyword>
<name>A0ABV8QJ36_9GAMM</name>
<organism evidence="2 3">
    <name type="scientific">Marinobacter lacisalsi</name>
    <dbReference type="NCBI Taxonomy" id="475979"/>
    <lineage>
        <taxon>Bacteria</taxon>
        <taxon>Pseudomonadati</taxon>
        <taxon>Pseudomonadota</taxon>
        <taxon>Gammaproteobacteria</taxon>
        <taxon>Pseudomonadales</taxon>
        <taxon>Marinobacteraceae</taxon>
        <taxon>Marinobacter</taxon>
    </lineage>
</organism>